<reference evidence="2 3" key="1">
    <citation type="journal article" date="2013" name="BMC Genomics">
        <title>Reconstruction of the lipid metabolism for the microalga Monoraphidium neglectum from its genome sequence reveals characteristics suitable for biofuel production.</title>
        <authorList>
            <person name="Bogen C."/>
            <person name="Al-Dilaimi A."/>
            <person name="Albersmeier A."/>
            <person name="Wichmann J."/>
            <person name="Grundmann M."/>
            <person name="Rupp O."/>
            <person name="Lauersen K.J."/>
            <person name="Blifernez-Klassen O."/>
            <person name="Kalinowski J."/>
            <person name="Goesmann A."/>
            <person name="Mussgnug J.H."/>
            <person name="Kruse O."/>
        </authorList>
    </citation>
    <scope>NUCLEOTIDE SEQUENCE [LARGE SCALE GENOMIC DNA]</scope>
    <source>
        <strain evidence="2 3">SAG 48.87</strain>
    </source>
</reference>
<feature type="region of interest" description="Disordered" evidence="1">
    <location>
        <begin position="115"/>
        <end position="172"/>
    </location>
</feature>
<name>A0A0D2LI32_9CHLO</name>
<evidence type="ECO:0000256" key="1">
    <source>
        <dbReference type="SAM" id="MobiDB-lite"/>
    </source>
</evidence>
<feature type="compositionally biased region" description="Low complexity" evidence="1">
    <location>
        <begin position="23"/>
        <end position="33"/>
    </location>
</feature>
<accession>A0A0D2LI32</accession>
<feature type="region of interest" description="Disordered" evidence="1">
    <location>
        <begin position="53"/>
        <end position="76"/>
    </location>
</feature>
<protein>
    <submittedName>
        <fullName evidence="2">Uncharacterized protein</fullName>
    </submittedName>
</protein>
<proteinExistence type="predicted"/>
<sequence>MSPGNSKAPSPTPPPCAEGGNGAASPGPLGAEGAAGVALLTGDVLERAAAALAGGGEGGDGDDADEDASPDAGMLGLGATAGAAAAASKGAGAAERDMEGVVALPVSAAAATAAAAAAAAPRGRGGASRGGNPFLVDPAAAAQGDAGDGAGEDGAMYQGMKIVVRPPRGDKK</sequence>
<organism evidence="2 3">
    <name type="scientific">Monoraphidium neglectum</name>
    <dbReference type="NCBI Taxonomy" id="145388"/>
    <lineage>
        <taxon>Eukaryota</taxon>
        <taxon>Viridiplantae</taxon>
        <taxon>Chlorophyta</taxon>
        <taxon>core chlorophytes</taxon>
        <taxon>Chlorophyceae</taxon>
        <taxon>CS clade</taxon>
        <taxon>Sphaeropleales</taxon>
        <taxon>Selenastraceae</taxon>
        <taxon>Monoraphidium</taxon>
    </lineage>
</organism>
<dbReference type="EMBL" id="KK106432">
    <property type="protein sequence ID" value="KIY91664.1"/>
    <property type="molecule type" value="Genomic_DNA"/>
</dbReference>
<evidence type="ECO:0000313" key="2">
    <source>
        <dbReference type="EMBL" id="KIY91664.1"/>
    </source>
</evidence>
<dbReference type="KEGG" id="mng:MNEG_16300"/>
<evidence type="ECO:0000313" key="3">
    <source>
        <dbReference type="Proteomes" id="UP000054498"/>
    </source>
</evidence>
<keyword evidence="3" id="KW-1185">Reference proteome</keyword>
<dbReference type="Proteomes" id="UP000054498">
    <property type="component" value="Unassembled WGS sequence"/>
</dbReference>
<dbReference type="RefSeq" id="XP_013890684.1">
    <property type="nucleotide sequence ID" value="XM_014035230.1"/>
</dbReference>
<dbReference type="GeneID" id="25734046"/>
<gene>
    <name evidence="2" type="ORF">MNEG_16300</name>
</gene>
<feature type="compositionally biased region" description="Acidic residues" evidence="1">
    <location>
        <begin position="59"/>
        <end position="69"/>
    </location>
</feature>
<feature type="region of interest" description="Disordered" evidence="1">
    <location>
        <begin position="1"/>
        <end position="33"/>
    </location>
</feature>
<dbReference type="AlphaFoldDB" id="A0A0D2LI32"/>